<comment type="caution">
    <text evidence="2">The sequence shown here is derived from an EMBL/GenBank/DDBJ whole genome shotgun (WGS) entry which is preliminary data.</text>
</comment>
<feature type="chain" id="PRO_5036687538" evidence="1">
    <location>
        <begin position="28"/>
        <end position="269"/>
    </location>
</feature>
<accession>A0A964E488</accession>
<name>A0A964E488_9PROT</name>
<reference evidence="2 3" key="1">
    <citation type="journal article" date="2021" name="Microorganisms">
        <title>Acidisoma silvae sp. nov. and Acidisomacellulosilytica sp. nov., Two Acidophilic Bacteria Isolated from Decaying Wood, Hydrolyzing Cellulose and Producing Poly-3-hydroxybutyrate.</title>
        <authorList>
            <person name="Mieszkin S."/>
            <person name="Pouder E."/>
            <person name="Uroz S."/>
            <person name="Simon-Colin C."/>
            <person name="Alain K."/>
        </authorList>
    </citation>
    <scope>NUCLEOTIDE SEQUENCE [LARGE SCALE GENOMIC DNA]</scope>
    <source>
        <strain evidence="2 3">HW T5.17</strain>
    </source>
</reference>
<sequence>MTALRTALFAIGLTGAASLLAVPRAQAADDTASLRLRIASLWHVTLVEKDLTTQVVPLVATPDRPVAMRDLSTANQAACLQAIVIAFQAYPAPFISTLVQKVALADHISVWKIDVGGFHAPGLIALNCQDAADNQAFDRDSLHDELAALLLATTPVDRTGWQAFNPPGFRYGDIESYRAELRDPHGRAGDDALHHDGFVSALGLTGLENDFQTYAERILGHPQEFAELLREQPAMRGKARMVMALYLHQAPALAAQFASSGLTDAAQAR</sequence>
<protein>
    <submittedName>
        <fullName evidence="2">Uncharacterized protein</fullName>
    </submittedName>
</protein>
<proteinExistence type="predicted"/>
<dbReference type="Proteomes" id="UP000721844">
    <property type="component" value="Unassembled WGS sequence"/>
</dbReference>
<organism evidence="2 3">
    <name type="scientific">Acidisoma cellulosilyticum</name>
    <dbReference type="NCBI Taxonomy" id="2802395"/>
    <lineage>
        <taxon>Bacteria</taxon>
        <taxon>Pseudomonadati</taxon>
        <taxon>Pseudomonadota</taxon>
        <taxon>Alphaproteobacteria</taxon>
        <taxon>Acetobacterales</taxon>
        <taxon>Acidocellaceae</taxon>
        <taxon>Acidisoma</taxon>
    </lineage>
</organism>
<keyword evidence="3" id="KW-1185">Reference proteome</keyword>
<dbReference type="RefSeq" id="WP_227307703.1">
    <property type="nucleotide sequence ID" value="NZ_JAESVA010000004.1"/>
</dbReference>
<dbReference type="EMBL" id="JAESVA010000004">
    <property type="protein sequence ID" value="MCB8881027.1"/>
    <property type="molecule type" value="Genomic_DNA"/>
</dbReference>
<feature type="signal peptide" evidence="1">
    <location>
        <begin position="1"/>
        <end position="27"/>
    </location>
</feature>
<gene>
    <name evidence="2" type="ORF">ACELLULO517_12345</name>
</gene>
<dbReference type="AlphaFoldDB" id="A0A964E488"/>
<evidence type="ECO:0000313" key="3">
    <source>
        <dbReference type="Proteomes" id="UP000721844"/>
    </source>
</evidence>
<keyword evidence="1" id="KW-0732">Signal</keyword>
<evidence type="ECO:0000256" key="1">
    <source>
        <dbReference type="SAM" id="SignalP"/>
    </source>
</evidence>
<evidence type="ECO:0000313" key="2">
    <source>
        <dbReference type="EMBL" id="MCB8881027.1"/>
    </source>
</evidence>